<feature type="region of interest" description="Disordered" evidence="2">
    <location>
        <begin position="820"/>
        <end position="846"/>
    </location>
</feature>
<organism evidence="5 6">
    <name type="scientific">Glutinoglossum americanum</name>
    <dbReference type="NCBI Taxonomy" id="1670608"/>
    <lineage>
        <taxon>Eukaryota</taxon>
        <taxon>Fungi</taxon>
        <taxon>Dikarya</taxon>
        <taxon>Ascomycota</taxon>
        <taxon>Pezizomycotina</taxon>
        <taxon>Geoglossomycetes</taxon>
        <taxon>Geoglossales</taxon>
        <taxon>Geoglossaceae</taxon>
        <taxon>Glutinoglossum</taxon>
    </lineage>
</organism>
<dbReference type="Pfam" id="PF22939">
    <property type="entry name" value="WHD_GPIID"/>
    <property type="match status" value="1"/>
</dbReference>
<feature type="domain" description="Nephrocystin 3-like N-terminal" evidence="4">
    <location>
        <begin position="225"/>
        <end position="397"/>
    </location>
</feature>
<dbReference type="Gene3D" id="3.40.50.300">
    <property type="entry name" value="P-loop containing nucleotide triphosphate hydrolases"/>
    <property type="match status" value="1"/>
</dbReference>
<gene>
    <name evidence="5" type="ORF">FGG08_001124</name>
</gene>
<dbReference type="Proteomes" id="UP000698800">
    <property type="component" value="Unassembled WGS sequence"/>
</dbReference>
<evidence type="ECO:0000256" key="1">
    <source>
        <dbReference type="ARBA" id="ARBA00022737"/>
    </source>
</evidence>
<evidence type="ECO:0000313" key="6">
    <source>
        <dbReference type="Proteomes" id="UP000698800"/>
    </source>
</evidence>
<evidence type="ECO:0008006" key="7">
    <source>
        <dbReference type="Google" id="ProtNLM"/>
    </source>
</evidence>
<dbReference type="PANTHER" id="PTHR10039">
    <property type="entry name" value="AMELOGENIN"/>
    <property type="match status" value="1"/>
</dbReference>
<comment type="caution">
    <text evidence="5">The sequence shown here is derived from an EMBL/GenBank/DDBJ whole genome shotgun (WGS) entry which is preliminary data.</text>
</comment>
<dbReference type="InterPro" id="IPR056884">
    <property type="entry name" value="NPHP3-like_N"/>
</dbReference>
<dbReference type="AlphaFoldDB" id="A0A9P8I8V7"/>
<dbReference type="OrthoDB" id="21416at2759"/>
<feature type="region of interest" description="Disordered" evidence="2">
    <location>
        <begin position="978"/>
        <end position="1000"/>
    </location>
</feature>
<protein>
    <recommendedName>
        <fullName evidence="7">NACHT domain-containing protein</fullName>
    </recommendedName>
</protein>
<sequence>MSEGAEWKAATQSHLSRLDPQLRACFEASTDADSAISVSRRSDYVVGARFRFLKRPLDRFGGVVDVLTQTNSGVGSPIWAPLATACLLCRGHGDLMGKIREFVVRILSSVDRISRYEVVFETDASVRSAIGMLYSDYVDFFVRIAIFARESFLRELMFTFDDEFQQVTDALKVHEAAVDFAANALKSQTLSQQDTQRRDLMRWIAGPTAVDEDLRKLRALRMHSSCDWFLKSSIVYVENWLKVPVSSVPHPFDLISVQGDPGTGKSVLASAIVDHLLELYRGSTVPVLYFFCREEHMEKRTSLPILKSLVSQLLVQQPHLSLHFEDIYRKSGQAPVESFYALLPAFLNAMANCPLSYIVIDAINECDMDSQNQFVEASSIWESGPPFARMRLLFTSRFDLTIEKGWYLRGRLAVTTDFRNSPSSIESYVKKRLNKSASSQSPGSKIFGELDLVRTICNCARENWLVAALTLDTILKAKSIAAARRKLEALRCGTGPIKLSNLIRNILLQLESDFDEDDLDMAQSIWTWVIFSRLGRPLSVDELSVALRLRATIREEERFGLEWRKSISVGDGESLFDPKSEILRLCSPLLEIDENGFVHVVQYSVKEYFLTESASDTSTAKPAVLVPKWQRLTRLAISALRYMETDEVQSRFEGGQALPQISIKELDISLPFFSQSLLPIWDFLGDHSYRLGLLLTSNDPSDEKILQTLLQNPNLSRFHKFLHSPACVPWVIGTALLFGIRDISVLVTRIGLVVALAEEEVGYQKATNGVWELLVPHSKLRLWVETFYAFAKEEGWDFKFYEYAVLDGLWAGARIPASEQGVSKEELPDPDDMRSDTHISDNHGRYPAPKAHFASPAVLADLSIVFHHLREQASRSSFASQPLGRYNHPIGPFTPGPSPIAEARILSTPSSTDRYSPTISAFEVAATASERLKPSFSDQGAEYNRATKLFCQGSWDYIWLSIGYSTVHRVTMGGVETSWQKRDPPPLGNLWPENPPQPLL</sequence>
<evidence type="ECO:0000313" key="5">
    <source>
        <dbReference type="EMBL" id="KAH0544757.1"/>
    </source>
</evidence>
<dbReference type="InterPro" id="IPR054471">
    <property type="entry name" value="GPIID_WHD"/>
</dbReference>
<dbReference type="SUPFAM" id="SSF52540">
    <property type="entry name" value="P-loop containing nucleoside triphosphate hydrolases"/>
    <property type="match status" value="1"/>
</dbReference>
<reference evidence="5" key="1">
    <citation type="submission" date="2021-03" db="EMBL/GenBank/DDBJ databases">
        <title>Comparative genomics and phylogenomic investigation of the class Geoglossomycetes provide insights into ecological specialization and systematics.</title>
        <authorList>
            <person name="Melie T."/>
            <person name="Pirro S."/>
            <person name="Miller A.N."/>
            <person name="Quandt A."/>
        </authorList>
    </citation>
    <scope>NUCLEOTIDE SEQUENCE</scope>
    <source>
        <strain evidence="5">GBOQ0MN5Z8</strain>
    </source>
</reference>
<name>A0A9P8I8V7_9PEZI</name>
<accession>A0A9P8I8V7</accession>
<evidence type="ECO:0000256" key="2">
    <source>
        <dbReference type="SAM" id="MobiDB-lite"/>
    </source>
</evidence>
<feature type="compositionally biased region" description="Basic and acidic residues" evidence="2">
    <location>
        <begin position="822"/>
        <end position="844"/>
    </location>
</feature>
<dbReference type="EMBL" id="JAGHQL010000014">
    <property type="protein sequence ID" value="KAH0544757.1"/>
    <property type="molecule type" value="Genomic_DNA"/>
</dbReference>
<keyword evidence="6" id="KW-1185">Reference proteome</keyword>
<feature type="domain" description="GPI inositol-deacylase winged helix" evidence="3">
    <location>
        <begin position="521"/>
        <end position="613"/>
    </location>
</feature>
<proteinExistence type="predicted"/>
<dbReference type="Pfam" id="PF24883">
    <property type="entry name" value="NPHP3_N"/>
    <property type="match status" value="1"/>
</dbReference>
<dbReference type="InterPro" id="IPR027417">
    <property type="entry name" value="P-loop_NTPase"/>
</dbReference>
<evidence type="ECO:0000259" key="4">
    <source>
        <dbReference type="Pfam" id="PF24883"/>
    </source>
</evidence>
<keyword evidence="1" id="KW-0677">Repeat</keyword>
<dbReference type="PANTHER" id="PTHR10039:SF17">
    <property type="entry name" value="FUNGAL STAND N-TERMINAL GOODBYE DOMAIN-CONTAINING PROTEIN-RELATED"/>
    <property type="match status" value="1"/>
</dbReference>
<evidence type="ECO:0000259" key="3">
    <source>
        <dbReference type="Pfam" id="PF22939"/>
    </source>
</evidence>